<evidence type="ECO:0000313" key="6">
    <source>
        <dbReference type="Proteomes" id="UP000254802"/>
    </source>
</evidence>
<dbReference type="CDD" id="cd07067">
    <property type="entry name" value="HP_PGM_like"/>
    <property type="match status" value="1"/>
</dbReference>
<name>A0A248ZXI6_MANHA</name>
<dbReference type="GeneID" id="67368343"/>
<reference evidence="7 8" key="2">
    <citation type="journal article" date="2019" name="Vet. Microbiol.">
        <title>Genetic characterization of susceptible and multi-drug resistant Mannheimia haemolytica isolated from high-risk stocker calves prior to and after antimicrobial metaphylaxis.</title>
        <authorList>
            <person name="Snyder E.R."/>
            <person name="Alvarez-Narvaez S."/>
            <person name="Credille B.C."/>
        </authorList>
    </citation>
    <scope>NUCLEOTIDE SEQUENCE [LARGE SCALE GENOMIC DNA]</scope>
    <source>
        <strain evidence="4 7">UGA-R5-128-1</strain>
        <strain evidence="3 8">UGA-R7-163-1</strain>
    </source>
</reference>
<dbReference type="Pfam" id="PF00300">
    <property type="entry name" value="His_Phos_1"/>
    <property type="match status" value="1"/>
</dbReference>
<dbReference type="Gene3D" id="3.40.50.1240">
    <property type="entry name" value="Phosphoglycerate mutase-like"/>
    <property type="match status" value="1"/>
</dbReference>
<dbReference type="InterPro" id="IPR029033">
    <property type="entry name" value="His_PPase_superfam"/>
</dbReference>
<dbReference type="KEGG" id="mhaq:WC39_03625"/>
<keyword evidence="8" id="KW-1185">Reference proteome</keyword>
<protein>
    <submittedName>
        <fullName evidence="1 3">phosphohistidine phosphatase SixA</fullName>
        <ecNumber evidence="1">3.1.3.-</ecNumber>
    </submittedName>
</protein>
<dbReference type="NCBIfam" id="TIGR00249">
    <property type="entry name" value="sixA"/>
    <property type="match status" value="1"/>
</dbReference>
<dbReference type="EMBL" id="VAJB01000001">
    <property type="protein sequence ID" value="TRB76459.1"/>
    <property type="molecule type" value="Genomic_DNA"/>
</dbReference>
<dbReference type="SUPFAM" id="SSF53254">
    <property type="entry name" value="Phosphoglycerate mutase-like"/>
    <property type="match status" value="1"/>
</dbReference>
<reference evidence="5 6" key="1">
    <citation type="submission" date="2018-06" db="EMBL/GenBank/DDBJ databases">
        <authorList>
            <consortium name="Pathogen Informatics"/>
            <person name="Doyle S."/>
        </authorList>
    </citation>
    <scope>NUCLEOTIDE SEQUENCE [LARGE SCALE GENOMIC DNA]</scope>
    <source>
        <strain evidence="1 6">NCTC10638</strain>
        <strain evidence="2 5">NCTC9380</strain>
    </source>
</reference>
<dbReference type="InterPro" id="IPR013078">
    <property type="entry name" value="His_Pase_superF_clade-1"/>
</dbReference>
<keyword evidence="1" id="KW-0378">Hydrolase</keyword>
<evidence type="ECO:0000313" key="8">
    <source>
        <dbReference type="Proteomes" id="UP000318394"/>
    </source>
</evidence>
<gene>
    <name evidence="1" type="primary">sixA</name>
    <name evidence="4" type="ORF">FEA53_01385</name>
    <name evidence="3" type="ORF">FEB89_01390</name>
    <name evidence="1" type="ORF">NCTC10638_03870</name>
    <name evidence="2" type="ORF">NCTC9380_02133</name>
</gene>
<evidence type="ECO:0000313" key="5">
    <source>
        <dbReference type="Proteomes" id="UP000254031"/>
    </source>
</evidence>
<evidence type="ECO:0000313" key="4">
    <source>
        <dbReference type="EMBL" id="TRB76459.1"/>
    </source>
</evidence>
<evidence type="ECO:0000313" key="1">
    <source>
        <dbReference type="EMBL" id="STY64681.1"/>
    </source>
</evidence>
<evidence type="ECO:0000313" key="3">
    <source>
        <dbReference type="EMBL" id="TRB40629.1"/>
    </source>
</evidence>
<dbReference type="AlphaFoldDB" id="A0A248ZXI6"/>
<dbReference type="Proteomes" id="UP000254031">
    <property type="component" value="Unassembled WGS sequence"/>
</dbReference>
<dbReference type="EMBL" id="UGPL01000006">
    <property type="protein sequence ID" value="STY66803.1"/>
    <property type="molecule type" value="Genomic_DNA"/>
</dbReference>
<proteinExistence type="predicted"/>
<dbReference type="GO" id="GO:0101006">
    <property type="term" value="F:protein histidine phosphatase activity"/>
    <property type="evidence" value="ECO:0007669"/>
    <property type="project" value="InterPro"/>
</dbReference>
<dbReference type="KEGG" id="mhay:VK67_03625"/>
<dbReference type="EC" id="3.1.3.-" evidence="1"/>
<dbReference type="STRING" id="75985.WC39_03625"/>
<dbReference type="InterPro" id="IPR004449">
    <property type="entry name" value="SixA"/>
</dbReference>
<evidence type="ECO:0000313" key="2">
    <source>
        <dbReference type="EMBL" id="STY66803.1"/>
    </source>
</evidence>
<dbReference type="Proteomes" id="UP000318394">
    <property type="component" value="Unassembled WGS sequence"/>
</dbReference>
<dbReference type="OrthoDB" id="92610at2"/>
<dbReference type="GO" id="GO:0005737">
    <property type="term" value="C:cytoplasm"/>
    <property type="evidence" value="ECO:0007669"/>
    <property type="project" value="InterPro"/>
</dbReference>
<dbReference type="Proteomes" id="UP000254802">
    <property type="component" value="Unassembled WGS sequence"/>
</dbReference>
<dbReference type="EMBL" id="VAJI01000001">
    <property type="protein sequence ID" value="TRB40629.1"/>
    <property type="molecule type" value="Genomic_DNA"/>
</dbReference>
<organism evidence="1 6">
    <name type="scientific">Mannheimia haemolytica</name>
    <name type="common">Pasteurella haemolytica</name>
    <dbReference type="NCBI Taxonomy" id="75985"/>
    <lineage>
        <taxon>Bacteria</taxon>
        <taxon>Pseudomonadati</taxon>
        <taxon>Pseudomonadota</taxon>
        <taxon>Gammaproteobacteria</taxon>
        <taxon>Pasteurellales</taxon>
        <taxon>Pasteurellaceae</taxon>
        <taxon>Mannheimia</taxon>
    </lineage>
</organism>
<dbReference type="RefSeq" id="WP_006247965.1">
    <property type="nucleotide sequence ID" value="NZ_CP011098.1"/>
</dbReference>
<accession>A0A248ZXI6</accession>
<evidence type="ECO:0000313" key="7">
    <source>
        <dbReference type="Proteomes" id="UP000315164"/>
    </source>
</evidence>
<dbReference type="Proteomes" id="UP000315164">
    <property type="component" value="Unassembled WGS sequence"/>
</dbReference>
<dbReference type="EMBL" id="UGPN01000002">
    <property type="protein sequence ID" value="STY64681.1"/>
    <property type="molecule type" value="Genomic_DNA"/>
</dbReference>
<sequence>MNIWIMRHGEAGFNASSDAARCLTDNGIKNTISQGKWLGEHLANQQIQLDKILVSPYLRAQQTLENVLIGMQAVNFPQHFTNLIESWDEVTPDGNPHTVESYLHFLREEGAKNILLISHLPLVFDLVQILTNNQSNVQFPTSTIAEINWVKTKAELIRVKHT</sequence>